<dbReference type="Proteomes" id="UP000019150">
    <property type="component" value="Chromosome"/>
</dbReference>
<accession>W5TM67</accession>
<gene>
    <name evidence="1" type="ORF">NONO_c35540</name>
</gene>
<dbReference type="HOGENOM" id="CLU_923879_0_0_11"/>
<protein>
    <submittedName>
        <fullName evidence="1">Uncharacterized protein</fullName>
    </submittedName>
</protein>
<dbReference type="GO" id="GO:0043531">
    <property type="term" value="F:ADP binding"/>
    <property type="evidence" value="ECO:0007669"/>
    <property type="project" value="InterPro"/>
</dbReference>
<dbReference type="PRINTS" id="PR00364">
    <property type="entry name" value="DISEASERSIST"/>
</dbReference>
<dbReference type="EMBL" id="CP006850">
    <property type="protein sequence ID" value="AHH18341.1"/>
    <property type="molecule type" value="Genomic_DNA"/>
</dbReference>
<dbReference type="Gene3D" id="3.40.50.300">
    <property type="entry name" value="P-loop containing nucleotide triphosphate hydrolases"/>
    <property type="match status" value="1"/>
</dbReference>
<evidence type="ECO:0000313" key="2">
    <source>
        <dbReference type="Proteomes" id="UP000019150"/>
    </source>
</evidence>
<evidence type="ECO:0000313" key="1">
    <source>
        <dbReference type="EMBL" id="AHH18341.1"/>
    </source>
</evidence>
<dbReference type="InterPro" id="IPR027417">
    <property type="entry name" value="P-loop_NTPase"/>
</dbReference>
<proteinExistence type="predicted"/>
<reference evidence="1 2" key="1">
    <citation type="journal article" date="2014" name="Appl. Environ. Microbiol.">
        <title>Insights into the Microbial Degradation of Rubber and Gutta-Percha by Analysis of the Complete Genome of Nocardia nova SH22a.</title>
        <authorList>
            <person name="Luo Q."/>
            <person name="Hiessl S."/>
            <person name="Poehlein A."/>
            <person name="Daniel R."/>
            <person name="Steinbuchel A."/>
        </authorList>
    </citation>
    <scope>NUCLEOTIDE SEQUENCE [LARGE SCALE GENOMIC DNA]</scope>
    <source>
        <strain evidence="1">SH22a</strain>
    </source>
</reference>
<organism evidence="1 2">
    <name type="scientific">Nocardia nova SH22a</name>
    <dbReference type="NCBI Taxonomy" id="1415166"/>
    <lineage>
        <taxon>Bacteria</taxon>
        <taxon>Bacillati</taxon>
        <taxon>Actinomycetota</taxon>
        <taxon>Actinomycetes</taxon>
        <taxon>Mycobacteriales</taxon>
        <taxon>Nocardiaceae</taxon>
        <taxon>Nocardia</taxon>
    </lineage>
</organism>
<dbReference type="STRING" id="1415166.NONO_c35540"/>
<dbReference type="SUPFAM" id="SSF52540">
    <property type="entry name" value="P-loop containing nucleoside triphosphate hydrolases"/>
    <property type="match status" value="1"/>
</dbReference>
<dbReference type="PATRIC" id="fig|1415166.3.peg.3645"/>
<dbReference type="eggNOG" id="COG3903">
    <property type="taxonomic scope" value="Bacteria"/>
</dbReference>
<keyword evidence="2" id="KW-1185">Reference proteome</keyword>
<name>W5TM67_9NOCA</name>
<sequence length="301" mass="32323">MPRKPLCVNRGRELRKFRELEEQAARTGTPLLLAVSGGSGIGKTTLIVTAAYELGSRYPDVLFAADAAGNIGTPADSNDVAAVLLVQLGVPWQDIPAPHLRLPVLRSKLGGRQLLLVLDDIRSAEQVLPLLGDLRHAAVVVAGERHLDRLRIAGFESLKLKGFEPGEGADYLVAMAGPEVAEADRAVLERLVVLCGGVPQLVAAAAATLADGAEPIDEYVQRLERAATLDELSDDLRIDNECVVDTVGDAGYDGLTDDEARAYRWLSMHPGTCFDLGFAAALLELPVPRVRRLIRGWSIGR</sequence>
<dbReference type="AlphaFoldDB" id="W5TM67"/>
<dbReference type="KEGG" id="nno:NONO_c35540"/>